<name>A0A915Q4R6_9BILA</name>
<proteinExistence type="predicted"/>
<dbReference type="WBParaSite" id="sdigi.contig577.g9077.t1">
    <property type="protein sequence ID" value="sdigi.contig577.g9077.t1"/>
    <property type="gene ID" value="sdigi.contig577.g9077"/>
</dbReference>
<organism evidence="1 2">
    <name type="scientific">Setaria digitata</name>
    <dbReference type="NCBI Taxonomy" id="48799"/>
    <lineage>
        <taxon>Eukaryota</taxon>
        <taxon>Metazoa</taxon>
        <taxon>Ecdysozoa</taxon>
        <taxon>Nematoda</taxon>
        <taxon>Chromadorea</taxon>
        <taxon>Rhabditida</taxon>
        <taxon>Spirurina</taxon>
        <taxon>Spiruromorpha</taxon>
        <taxon>Filarioidea</taxon>
        <taxon>Setariidae</taxon>
        <taxon>Setaria</taxon>
    </lineage>
</organism>
<evidence type="ECO:0000313" key="2">
    <source>
        <dbReference type="WBParaSite" id="sdigi.contig577.g9077.t1"/>
    </source>
</evidence>
<evidence type="ECO:0000313" key="1">
    <source>
        <dbReference type="Proteomes" id="UP000887581"/>
    </source>
</evidence>
<reference evidence="2" key="1">
    <citation type="submission" date="2022-11" db="UniProtKB">
        <authorList>
            <consortium name="WormBaseParasite"/>
        </authorList>
    </citation>
    <scope>IDENTIFICATION</scope>
</reference>
<dbReference type="Proteomes" id="UP000887581">
    <property type="component" value="Unplaced"/>
</dbReference>
<sequence>MPSQNDVVTLRKSLLCLKAAEIYYPVKLQSKSLLTRQDQCRRSARMRDGADRIESVEFTTTSRCCSVIVHHAADTSRSRALLVPSDTSHCTLAPFQPTHNSTSLARTISFRRRGVAREIETMSGYVANV</sequence>
<keyword evidence="1" id="KW-1185">Reference proteome</keyword>
<protein>
    <submittedName>
        <fullName evidence="2">Uncharacterized protein</fullName>
    </submittedName>
</protein>
<accession>A0A915Q4R6</accession>
<dbReference type="AlphaFoldDB" id="A0A915Q4R6"/>